<protein>
    <recommendedName>
        <fullName evidence="4">Sulfotransferase</fullName>
    </recommendedName>
</protein>
<dbReference type="EMBL" id="JAEHOC010000026">
    <property type="protein sequence ID" value="KAG2430887.1"/>
    <property type="molecule type" value="Genomic_DNA"/>
</dbReference>
<dbReference type="Gene3D" id="3.40.50.300">
    <property type="entry name" value="P-loop containing nucleotide triphosphate hydrolases"/>
    <property type="match status" value="1"/>
</dbReference>
<feature type="region of interest" description="Disordered" evidence="1">
    <location>
        <begin position="416"/>
        <end position="450"/>
    </location>
</feature>
<feature type="compositionally biased region" description="Acidic residues" evidence="1">
    <location>
        <begin position="435"/>
        <end position="450"/>
    </location>
</feature>
<keyword evidence="3" id="KW-1185">Reference proteome</keyword>
<evidence type="ECO:0000313" key="2">
    <source>
        <dbReference type="EMBL" id="KAG2430887.1"/>
    </source>
</evidence>
<name>A0A835VVI2_CHLIN</name>
<evidence type="ECO:0008006" key="4">
    <source>
        <dbReference type="Google" id="ProtNLM"/>
    </source>
</evidence>
<evidence type="ECO:0000256" key="1">
    <source>
        <dbReference type="SAM" id="MobiDB-lite"/>
    </source>
</evidence>
<comment type="caution">
    <text evidence="2">The sequence shown here is derived from an EMBL/GenBank/DDBJ whole genome shotgun (WGS) entry which is preliminary data.</text>
</comment>
<proteinExistence type="predicted"/>
<gene>
    <name evidence="2" type="ORF">HXX76_009860</name>
</gene>
<dbReference type="Proteomes" id="UP000650467">
    <property type="component" value="Unassembled WGS sequence"/>
</dbReference>
<feature type="region of interest" description="Disordered" evidence="1">
    <location>
        <begin position="101"/>
        <end position="188"/>
    </location>
</feature>
<organism evidence="2 3">
    <name type="scientific">Chlamydomonas incerta</name>
    <dbReference type="NCBI Taxonomy" id="51695"/>
    <lineage>
        <taxon>Eukaryota</taxon>
        <taxon>Viridiplantae</taxon>
        <taxon>Chlorophyta</taxon>
        <taxon>core chlorophytes</taxon>
        <taxon>Chlorophyceae</taxon>
        <taxon>CS clade</taxon>
        <taxon>Chlamydomonadales</taxon>
        <taxon>Chlamydomonadaceae</taxon>
        <taxon>Chlamydomonas</taxon>
    </lineage>
</organism>
<reference evidence="2" key="1">
    <citation type="journal article" date="2020" name="bioRxiv">
        <title>Comparative genomics of Chlamydomonas.</title>
        <authorList>
            <person name="Craig R.J."/>
            <person name="Hasan A.R."/>
            <person name="Ness R.W."/>
            <person name="Keightley P.D."/>
        </authorList>
    </citation>
    <scope>NUCLEOTIDE SEQUENCE</scope>
    <source>
        <strain evidence="2">SAG 7.73</strain>
    </source>
</reference>
<dbReference type="OrthoDB" id="530572at2759"/>
<accession>A0A835VVI2</accession>
<feature type="compositionally biased region" description="Low complexity" evidence="1">
    <location>
        <begin position="167"/>
        <end position="186"/>
    </location>
</feature>
<dbReference type="AlphaFoldDB" id="A0A835VVI2"/>
<dbReference type="InterPro" id="IPR027417">
    <property type="entry name" value="P-loop_NTPase"/>
</dbReference>
<evidence type="ECO:0000313" key="3">
    <source>
        <dbReference type="Proteomes" id="UP000650467"/>
    </source>
</evidence>
<sequence length="450" mass="50320">MRDNVAWQHRALQQAAAAGDVAEEAAPGAGWLPALPVPRRCLFILGTGRSGSTQLMDAVNQLQNYLVRGEQGGAFHHLWLAARQLQTAMRKSRDYTSAVMQLAADRQGGQQEGRRSGRRVRQQQQQRHEEQQQQQQQPEEQHKGEEAAGSTDEEELELRLRQRSRRMQQQQQQQQQQEAQLWPAGGRARGRLRAGVTAAAGAGARAAAGGEQQVEVGGPGQVGLNESRLDFGTVKAIYDRYAPQKKLPWFNDFNPTRLTDAARAFYATLYAYQSGRQGQGQEQEVVSGFKEIRFVSGRCFPPGSPYSDFEAFLGFLRTLCVDVKFLLNSRAVADVEANKKLAGMLRRFGHNVTADQLQADLLTSHEWYDRYAAEHPDHALRVLMEHMFSAQESPALSGRILRFLGEDPGRLQPLRFDRMPSWGARTKGSRGHDAEGEEEGEDEEDGEGER</sequence>